<accession>A0A9D1JXJ0</accession>
<evidence type="ECO:0000256" key="4">
    <source>
        <dbReference type="ARBA" id="ARBA00047639"/>
    </source>
</evidence>
<dbReference type="GO" id="GO:0006427">
    <property type="term" value="P:histidyl-tRNA aminoacylation"/>
    <property type="evidence" value="ECO:0007669"/>
    <property type="project" value="UniProtKB-UniRule"/>
</dbReference>
<feature type="binding site" evidence="6">
    <location>
        <position position="129"/>
    </location>
    <ligand>
        <name>L-histidine</name>
        <dbReference type="ChEBI" id="CHEBI:57595"/>
    </ligand>
</feature>
<keyword evidence="5" id="KW-0648">Protein biosynthesis</keyword>
<keyword evidence="5" id="KW-0067">ATP-binding</keyword>
<evidence type="ECO:0000256" key="1">
    <source>
        <dbReference type="ARBA" id="ARBA00008226"/>
    </source>
</evidence>
<feature type="domain" description="Aminoacyl-transfer RNA synthetases class-II family profile" evidence="7">
    <location>
        <begin position="1"/>
        <end position="321"/>
    </location>
</feature>
<dbReference type="PIRSF" id="PIRSF001549">
    <property type="entry name" value="His-tRNA_synth"/>
    <property type="match status" value="1"/>
</dbReference>
<dbReference type="Pfam" id="PF03129">
    <property type="entry name" value="HGTP_anticodon"/>
    <property type="match status" value="1"/>
</dbReference>
<evidence type="ECO:0000256" key="2">
    <source>
        <dbReference type="ARBA" id="ARBA00022741"/>
    </source>
</evidence>
<name>A0A9D1JXJ0_9BACT</name>
<keyword evidence="2 5" id="KW-0547">Nucleotide-binding</keyword>
<dbReference type="PANTHER" id="PTHR43707:SF1">
    <property type="entry name" value="HISTIDINE--TRNA LIGASE, MITOCHONDRIAL-RELATED"/>
    <property type="match status" value="1"/>
</dbReference>
<organism evidence="8 9">
    <name type="scientific">Candidatus Galligastranaerophilus intestinavium</name>
    <dbReference type="NCBI Taxonomy" id="2840836"/>
    <lineage>
        <taxon>Bacteria</taxon>
        <taxon>Candidatus Galligastranaerophilus</taxon>
    </lineage>
</organism>
<dbReference type="AlphaFoldDB" id="A0A9D1JXJ0"/>
<dbReference type="Pfam" id="PF13393">
    <property type="entry name" value="tRNA-synt_His"/>
    <property type="match status" value="2"/>
</dbReference>
<reference evidence="8" key="2">
    <citation type="journal article" date="2021" name="PeerJ">
        <title>Extensive microbial diversity within the chicken gut microbiome revealed by metagenomics and culture.</title>
        <authorList>
            <person name="Gilroy R."/>
            <person name="Ravi A."/>
            <person name="Getino M."/>
            <person name="Pursley I."/>
            <person name="Horton D.L."/>
            <person name="Alikhan N.F."/>
            <person name="Baker D."/>
            <person name="Gharbi K."/>
            <person name="Hall N."/>
            <person name="Watson M."/>
            <person name="Adriaenssens E.M."/>
            <person name="Foster-Nyarko E."/>
            <person name="Jarju S."/>
            <person name="Secka A."/>
            <person name="Antonio M."/>
            <person name="Oren A."/>
            <person name="Chaudhuri R.R."/>
            <person name="La Ragione R."/>
            <person name="Hildebrand F."/>
            <person name="Pallen M.J."/>
        </authorList>
    </citation>
    <scope>NUCLEOTIDE SEQUENCE</scope>
    <source>
        <strain evidence="8">CHK152-2871</strain>
    </source>
</reference>
<dbReference type="InterPro" id="IPR015807">
    <property type="entry name" value="His-tRNA-ligase"/>
</dbReference>
<sequence length="407" mass="46660">MIKAQRGTKDIIGLDTLTWQKIQQNAQEIFQSANYSEIRTPIFEATELFKRGVGDSTDIVNKEMYTFCTGGKDKSENSITLRPENTAGVVRAYIEHNISRQSPPQKFWYFGPMFRYERPQAGRQRQFHQVGIELFGVENPTADAEAILMAQEFLKSTGVADLEVELNTLGCPKCRENYRNSIKEVLKPYLGELCEDCKVRYEKNPLRMLDCKDENCRKIFEREEIKKVVLSDFVCDECAKHFEEVQTLLSALGIKYKRNKMLVRGLDYYNRTVFEIKSSSLGSQSAVCGGGRYDGLVEMLGGTPTPAVGWAMGVERLFELVKKVEQKKLDYFVVSKYSQEAIKLCQKLRHKGYSCDFDMQNRKFAKQLEKAAKLANYAIILGEEEIEKGFYTVKNLSDGTQEQKREI</sequence>
<comment type="subcellular location">
    <subcellularLocation>
        <location evidence="5">Cytoplasm</location>
    </subcellularLocation>
</comment>
<feature type="binding site" evidence="6">
    <location>
        <begin position="268"/>
        <end position="269"/>
    </location>
    <ligand>
        <name>L-histidine</name>
        <dbReference type="ChEBI" id="CHEBI:57595"/>
    </ligand>
</feature>
<protein>
    <recommendedName>
        <fullName evidence="5">Histidine--tRNA ligase</fullName>
        <ecNumber evidence="5">6.1.1.21</ecNumber>
    </recommendedName>
    <alternativeName>
        <fullName evidence="5">Histidyl-tRNA synthetase</fullName>
        <shortName evidence="5">HisRS</shortName>
    </alternativeName>
</protein>
<dbReference type="PROSITE" id="PS50862">
    <property type="entry name" value="AA_TRNA_LIGASE_II"/>
    <property type="match status" value="1"/>
</dbReference>
<keyword evidence="5 8" id="KW-0436">Ligase</keyword>
<comment type="caution">
    <text evidence="8">The sequence shown here is derived from an EMBL/GenBank/DDBJ whole genome shotgun (WGS) entry which is preliminary data.</text>
</comment>
<dbReference type="NCBIfam" id="TIGR00442">
    <property type="entry name" value="hisS"/>
    <property type="match status" value="1"/>
</dbReference>
<dbReference type="Gene3D" id="3.30.930.10">
    <property type="entry name" value="Bira Bifunctional Protein, Domain 2"/>
    <property type="match status" value="1"/>
</dbReference>
<evidence type="ECO:0000313" key="8">
    <source>
        <dbReference type="EMBL" id="HIS74091.1"/>
    </source>
</evidence>
<reference evidence="8" key="1">
    <citation type="submission" date="2020-10" db="EMBL/GenBank/DDBJ databases">
        <authorList>
            <person name="Gilroy R."/>
        </authorList>
    </citation>
    <scope>NUCLEOTIDE SEQUENCE</scope>
    <source>
        <strain evidence="8">CHK152-2871</strain>
    </source>
</reference>
<dbReference type="SUPFAM" id="SSF52954">
    <property type="entry name" value="Class II aaRS ABD-related"/>
    <property type="match status" value="1"/>
</dbReference>
<feature type="binding site" evidence="6">
    <location>
        <position position="264"/>
    </location>
    <ligand>
        <name>L-histidine</name>
        <dbReference type="ChEBI" id="CHEBI:57595"/>
    </ligand>
</feature>
<comment type="similarity">
    <text evidence="1 5">Belongs to the class-II aminoacyl-tRNA synthetase family.</text>
</comment>
<dbReference type="HAMAP" id="MF_00127">
    <property type="entry name" value="His_tRNA_synth"/>
    <property type="match status" value="1"/>
</dbReference>
<evidence type="ECO:0000256" key="3">
    <source>
        <dbReference type="ARBA" id="ARBA00023146"/>
    </source>
</evidence>
<dbReference type="InterPro" id="IPR041715">
    <property type="entry name" value="HisRS-like_core"/>
</dbReference>
<keyword evidence="3 5" id="KW-0030">Aminoacyl-tRNA synthetase</keyword>
<evidence type="ECO:0000313" key="9">
    <source>
        <dbReference type="Proteomes" id="UP000886865"/>
    </source>
</evidence>
<dbReference type="GO" id="GO:0005737">
    <property type="term" value="C:cytoplasm"/>
    <property type="evidence" value="ECO:0007669"/>
    <property type="project" value="UniProtKB-SubCell"/>
</dbReference>
<dbReference type="InterPro" id="IPR004154">
    <property type="entry name" value="Anticodon-bd"/>
</dbReference>
<dbReference type="EC" id="6.1.1.21" evidence="5"/>
<dbReference type="Proteomes" id="UP000886865">
    <property type="component" value="Unassembled WGS sequence"/>
</dbReference>
<dbReference type="PANTHER" id="PTHR43707">
    <property type="entry name" value="HISTIDYL-TRNA SYNTHETASE"/>
    <property type="match status" value="1"/>
</dbReference>
<evidence type="ECO:0000256" key="6">
    <source>
        <dbReference type="PIRSR" id="PIRSR001549-1"/>
    </source>
</evidence>
<gene>
    <name evidence="5" type="primary">hisS</name>
    <name evidence="8" type="ORF">IAA86_03615</name>
</gene>
<dbReference type="InterPro" id="IPR004516">
    <property type="entry name" value="HisRS/HisZ"/>
</dbReference>
<dbReference type="Gene3D" id="3.40.50.800">
    <property type="entry name" value="Anticodon-binding domain"/>
    <property type="match status" value="1"/>
</dbReference>
<feature type="binding site" evidence="6">
    <location>
        <begin position="84"/>
        <end position="86"/>
    </location>
    <ligand>
        <name>L-histidine</name>
        <dbReference type="ChEBI" id="CHEBI:57595"/>
    </ligand>
</feature>
<feature type="binding site" evidence="6">
    <location>
        <position position="133"/>
    </location>
    <ligand>
        <name>L-histidine</name>
        <dbReference type="ChEBI" id="CHEBI:57595"/>
    </ligand>
</feature>
<dbReference type="InterPro" id="IPR036621">
    <property type="entry name" value="Anticodon-bd_dom_sf"/>
</dbReference>
<feature type="binding site" evidence="6">
    <location>
        <position position="115"/>
    </location>
    <ligand>
        <name>L-histidine</name>
        <dbReference type="ChEBI" id="CHEBI:57595"/>
    </ligand>
</feature>
<dbReference type="GO" id="GO:0004821">
    <property type="term" value="F:histidine-tRNA ligase activity"/>
    <property type="evidence" value="ECO:0007669"/>
    <property type="project" value="UniProtKB-UniRule"/>
</dbReference>
<dbReference type="InterPro" id="IPR045864">
    <property type="entry name" value="aa-tRNA-synth_II/BPL/LPL"/>
</dbReference>
<proteinExistence type="inferred from homology"/>
<comment type="catalytic activity">
    <reaction evidence="4 5">
        <text>tRNA(His) + L-histidine + ATP = L-histidyl-tRNA(His) + AMP + diphosphate + H(+)</text>
        <dbReference type="Rhea" id="RHEA:17313"/>
        <dbReference type="Rhea" id="RHEA-COMP:9665"/>
        <dbReference type="Rhea" id="RHEA-COMP:9689"/>
        <dbReference type="ChEBI" id="CHEBI:15378"/>
        <dbReference type="ChEBI" id="CHEBI:30616"/>
        <dbReference type="ChEBI" id="CHEBI:33019"/>
        <dbReference type="ChEBI" id="CHEBI:57595"/>
        <dbReference type="ChEBI" id="CHEBI:78442"/>
        <dbReference type="ChEBI" id="CHEBI:78527"/>
        <dbReference type="ChEBI" id="CHEBI:456215"/>
        <dbReference type="EC" id="6.1.1.21"/>
    </reaction>
</comment>
<dbReference type="GO" id="GO:0005524">
    <property type="term" value="F:ATP binding"/>
    <property type="evidence" value="ECO:0007669"/>
    <property type="project" value="UniProtKB-UniRule"/>
</dbReference>
<comment type="subunit">
    <text evidence="5">Homodimer.</text>
</comment>
<evidence type="ECO:0000256" key="5">
    <source>
        <dbReference type="HAMAP-Rule" id="MF_00127"/>
    </source>
</evidence>
<dbReference type="EMBL" id="DVJQ01000031">
    <property type="protein sequence ID" value="HIS74091.1"/>
    <property type="molecule type" value="Genomic_DNA"/>
</dbReference>
<dbReference type="SUPFAM" id="SSF55681">
    <property type="entry name" value="Class II aaRS and biotin synthetases"/>
    <property type="match status" value="1"/>
</dbReference>
<dbReference type="InterPro" id="IPR006195">
    <property type="entry name" value="aa-tRNA-synth_II"/>
</dbReference>
<evidence type="ECO:0000259" key="7">
    <source>
        <dbReference type="PROSITE" id="PS50862"/>
    </source>
</evidence>
<keyword evidence="5" id="KW-0963">Cytoplasm</keyword>
<dbReference type="CDD" id="cd00773">
    <property type="entry name" value="HisRS-like_core"/>
    <property type="match status" value="1"/>
</dbReference>